<keyword evidence="1" id="KW-0540">Nuclease</keyword>
<dbReference type="GO" id="GO:0015074">
    <property type="term" value="P:DNA integration"/>
    <property type="evidence" value="ECO:0007669"/>
    <property type="project" value="InterPro"/>
</dbReference>
<keyword evidence="2" id="KW-1185">Reference proteome</keyword>
<dbReference type="Proteomes" id="UP000216345">
    <property type="component" value="Unassembled WGS sequence"/>
</dbReference>
<reference evidence="1 2" key="1">
    <citation type="submission" date="2017-07" db="EMBL/GenBank/DDBJ databases">
        <title>Phylogenetic study on the rhizospheric bacterium Ochrobactrum sp. A44.</title>
        <authorList>
            <person name="Krzyzanowska D.M."/>
            <person name="Ossowicki A."/>
            <person name="Rajewska M."/>
            <person name="Maciag T."/>
            <person name="Kaczynski Z."/>
            <person name="Czerwicka M."/>
            <person name="Jafra S."/>
        </authorList>
    </citation>
    <scope>NUCLEOTIDE SEQUENCE [LARGE SCALE GENOMIC DNA]</scope>
    <source>
        <strain evidence="1 2">PR17</strain>
    </source>
</reference>
<proteinExistence type="predicted"/>
<dbReference type="OrthoDB" id="1634609at2"/>
<dbReference type="GO" id="GO:0016032">
    <property type="term" value="P:viral process"/>
    <property type="evidence" value="ECO:0007669"/>
    <property type="project" value="InterPro"/>
</dbReference>
<keyword evidence="1" id="KW-0378">Hydrolase</keyword>
<keyword evidence="1" id="KW-0255">Endonuclease</keyword>
<dbReference type="CDD" id="cd22324">
    <property type="entry name" value="Endonuclease_I"/>
    <property type="match status" value="1"/>
</dbReference>
<dbReference type="SUPFAM" id="SSF52980">
    <property type="entry name" value="Restriction endonuclease-like"/>
    <property type="match status" value="1"/>
</dbReference>
<protein>
    <submittedName>
        <fullName evidence="1">Phage endonuclease I family protein</fullName>
    </submittedName>
</protein>
<sequence length="104" mass="12134">MRNKFEQKVAKQVGQGFSYEAKRLPYTIEHTYLPDWINEQTKEIIEAKGRFTASDRQKMLAVKLAHPDYTITIVFQNPTLPINKGSKTTYASWCDKYGFAWRKA</sequence>
<gene>
    <name evidence="1" type="ORF">CEV32_1496</name>
</gene>
<dbReference type="GO" id="GO:0008833">
    <property type="term" value="F:deoxyribonuclease IV (phage-T4-induced) activity"/>
    <property type="evidence" value="ECO:0007669"/>
    <property type="project" value="InterPro"/>
</dbReference>
<comment type="caution">
    <text evidence="1">The sequence shown here is derived from an EMBL/GenBank/DDBJ whole genome shotgun (WGS) entry which is preliminary data.</text>
</comment>
<dbReference type="InterPro" id="IPR011335">
    <property type="entry name" value="Restrct_endonuc-II-like"/>
</dbReference>
<organism evidence="1 2">
    <name type="scientific">Brucella rhizosphaerae</name>
    <dbReference type="NCBI Taxonomy" id="571254"/>
    <lineage>
        <taxon>Bacteria</taxon>
        <taxon>Pseudomonadati</taxon>
        <taxon>Pseudomonadota</taxon>
        <taxon>Alphaproteobacteria</taxon>
        <taxon>Hyphomicrobiales</taxon>
        <taxon>Brucellaceae</taxon>
        <taxon>Brucella/Ochrobactrum group</taxon>
        <taxon>Brucella</taxon>
    </lineage>
</organism>
<dbReference type="Pfam" id="PF05367">
    <property type="entry name" value="Phage_endo_I"/>
    <property type="match status" value="1"/>
</dbReference>
<dbReference type="EMBL" id="NNRK01000033">
    <property type="protein sequence ID" value="OYR11198.1"/>
    <property type="molecule type" value="Genomic_DNA"/>
</dbReference>
<dbReference type="Gene3D" id="3.40.91.30">
    <property type="match status" value="1"/>
</dbReference>
<dbReference type="InterPro" id="IPR008029">
    <property type="entry name" value="Phage_T7_Gp3_endoDNaseI"/>
</dbReference>
<dbReference type="AlphaFoldDB" id="A0A256F8R7"/>
<dbReference type="RefSeq" id="WP_094578161.1">
    <property type="nucleotide sequence ID" value="NZ_JBHEEL010000007.1"/>
</dbReference>
<evidence type="ECO:0000313" key="2">
    <source>
        <dbReference type="Proteomes" id="UP000216345"/>
    </source>
</evidence>
<accession>A0A256F8R7</accession>
<evidence type="ECO:0000313" key="1">
    <source>
        <dbReference type="EMBL" id="OYR11198.1"/>
    </source>
</evidence>
<name>A0A256F8R7_9HYPH</name>